<evidence type="ECO:0000256" key="2">
    <source>
        <dbReference type="ARBA" id="ARBA00022448"/>
    </source>
</evidence>
<sequence>MSATASDSTPLARDGRSVNARQTKIAPSEIAIGVIIGRTSEFFDFFVYAIASVLVFPAYIFPFVDPLTGTLLSFAVFALAFFARPLGSLIFMWVDRHHGRGTKLTIALFLLGVSTVSVAFLPSYADAGMATVVLLGLLRIGQGLALGGAWDGLASLLALNAPENKRGWYAMVPQLGAPLGLIVASALFAYFAMNLSAADFLSWGWRYPFFCAFAINVVALFARLRIVSTPDFEHLFESRELQPSRVRETVGTQGRTIVIGAFAPLASFAMFHMVTVFPLSWVFLFTNESPARFLVIESVAAAFGVLAIIASGHLADRVGRRTLLGASAGAIAVFSGFAPQLLDMGDLGEITYMIVGFVLLGLSFGQSSGVVASHFERHYRYTGSALTSDIAWLFGAGFAPFWALVLAAYFGILAAGLYLLSGALATLIALWISKTLATGRFED</sequence>
<dbReference type="EMBL" id="QXDC01000003">
    <property type="protein sequence ID" value="RIA43560.1"/>
    <property type="molecule type" value="Genomic_DNA"/>
</dbReference>
<dbReference type="PANTHER" id="PTHR43045:SF2">
    <property type="entry name" value="INNER MEMBRANE METABOLITE TRANSPORT PROTEIN YHJE"/>
    <property type="match status" value="1"/>
</dbReference>
<name>A0A397P1Y7_9SPHN</name>
<comment type="caution">
    <text evidence="9">The sequence shown here is derived from an EMBL/GenBank/DDBJ whole genome shotgun (WGS) entry which is preliminary data.</text>
</comment>
<keyword evidence="4 7" id="KW-0812">Transmembrane</keyword>
<dbReference type="InterPro" id="IPR020846">
    <property type="entry name" value="MFS_dom"/>
</dbReference>
<feature type="transmembrane region" description="Helical" evidence="7">
    <location>
        <begin position="106"/>
        <end position="125"/>
    </location>
</feature>
<reference evidence="9 10" key="1">
    <citation type="submission" date="2018-08" db="EMBL/GenBank/DDBJ databases">
        <title>Genomic Encyclopedia of Type Strains, Phase IV (KMG-IV): sequencing the most valuable type-strain genomes for metagenomic binning, comparative biology and taxonomic classification.</title>
        <authorList>
            <person name="Goeker M."/>
        </authorList>
    </citation>
    <scope>NUCLEOTIDE SEQUENCE [LARGE SCALE GENOMIC DNA]</scope>
    <source>
        <strain evidence="9 10">DSM 25527</strain>
    </source>
</reference>
<evidence type="ECO:0000256" key="6">
    <source>
        <dbReference type="ARBA" id="ARBA00023136"/>
    </source>
</evidence>
<feature type="transmembrane region" description="Helical" evidence="7">
    <location>
        <begin position="350"/>
        <end position="372"/>
    </location>
</feature>
<keyword evidence="6 7" id="KW-0472">Membrane</keyword>
<dbReference type="PROSITE" id="PS50850">
    <property type="entry name" value="MFS"/>
    <property type="match status" value="1"/>
</dbReference>
<dbReference type="Proteomes" id="UP000266568">
    <property type="component" value="Unassembled WGS sequence"/>
</dbReference>
<proteinExistence type="predicted"/>
<keyword evidence="10" id="KW-1185">Reference proteome</keyword>
<dbReference type="InterPro" id="IPR036259">
    <property type="entry name" value="MFS_trans_sf"/>
</dbReference>
<evidence type="ECO:0000313" key="10">
    <source>
        <dbReference type="Proteomes" id="UP000266568"/>
    </source>
</evidence>
<dbReference type="AlphaFoldDB" id="A0A397P1Y7"/>
<feature type="transmembrane region" description="Helical" evidence="7">
    <location>
        <begin position="205"/>
        <end position="224"/>
    </location>
</feature>
<dbReference type="PANTHER" id="PTHR43045">
    <property type="entry name" value="SHIKIMATE TRANSPORTER"/>
    <property type="match status" value="1"/>
</dbReference>
<feature type="transmembrane region" description="Helical" evidence="7">
    <location>
        <begin position="322"/>
        <end position="338"/>
    </location>
</feature>
<evidence type="ECO:0000256" key="5">
    <source>
        <dbReference type="ARBA" id="ARBA00022989"/>
    </source>
</evidence>
<feature type="transmembrane region" description="Helical" evidence="7">
    <location>
        <begin position="409"/>
        <end position="432"/>
    </location>
</feature>
<evidence type="ECO:0000256" key="7">
    <source>
        <dbReference type="SAM" id="Phobius"/>
    </source>
</evidence>
<evidence type="ECO:0000256" key="3">
    <source>
        <dbReference type="ARBA" id="ARBA00022475"/>
    </source>
</evidence>
<dbReference type="Gene3D" id="1.20.1250.20">
    <property type="entry name" value="MFS general substrate transporter like domains"/>
    <property type="match status" value="2"/>
</dbReference>
<feature type="transmembrane region" description="Helical" evidence="7">
    <location>
        <begin position="137"/>
        <end position="159"/>
    </location>
</feature>
<evidence type="ECO:0000259" key="8">
    <source>
        <dbReference type="PROSITE" id="PS50850"/>
    </source>
</evidence>
<feature type="transmembrane region" description="Helical" evidence="7">
    <location>
        <begin position="171"/>
        <end position="193"/>
    </location>
</feature>
<feature type="transmembrane region" description="Helical" evidence="7">
    <location>
        <begin position="384"/>
        <end position="403"/>
    </location>
</feature>
<gene>
    <name evidence="9" type="ORF">DFR49_1782</name>
</gene>
<feature type="transmembrane region" description="Helical" evidence="7">
    <location>
        <begin position="70"/>
        <end position="94"/>
    </location>
</feature>
<protein>
    <submittedName>
        <fullName evidence="9">MFS transporter</fullName>
    </submittedName>
</protein>
<dbReference type="Pfam" id="PF07690">
    <property type="entry name" value="MFS_1"/>
    <property type="match status" value="1"/>
</dbReference>
<dbReference type="GO" id="GO:0005886">
    <property type="term" value="C:plasma membrane"/>
    <property type="evidence" value="ECO:0007669"/>
    <property type="project" value="UniProtKB-SubCell"/>
</dbReference>
<dbReference type="GO" id="GO:0022857">
    <property type="term" value="F:transmembrane transporter activity"/>
    <property type="evidence" value="ECO:0007669"/>
    <property type="project" value="InterPro"/>
</dbReference>
<dbReference type="OrthoDB" id="9783227at2"/>
<keyword evidence="5 7" id="KW-1133">Transmembrane helix</keyword>
<evidence type="ECO:0000313" key="9">
    <source>
        <dbReference type="EMBL" id="RIA43560.1"/>
    </source>
</evidence>
<feature type="transmembrane region" description="Helical" evidence="7">
    <location>
        <begin position="257"/>
        <end position="285"/>
    </location>
</feature>
<organism evidence="9 10">
    <name type="scientific">Hephaestia caeni</name>
    <dbReference type="NCBI Taxonomy" id="645617"/>
    <lineage>
        <taxon>Bacteria</taxon>
        <taxon>Pseudomonadati</taxon>
        <taxon>Pseudomonadota</taxon>
        <taxon>Alphaproteobacteria</taxon>
        <taxon>Sphingomonadales</taxon>
        <taxon>Sphingomonadaceae</taxon>
        <taxon>Hephaestia</taxon>
    </lineage>
</organism>
<feature type="transmembrane region" description="Helical" evidence="7">
    <location>
        <begin position="45"/>
        <end position="64"/>
    </location>
</feature>
<accession>A0A397P1Y7</accession>
<dbReference type="SUPFAM" id="SSF103473">
    <property type="entry name" value="MFS general substrate transporter"/>
    <property type="match status" value="1"/>
</dbReference>
<feature type="domain" description="Major facilitator superfamily (MFS) profile" evidence="8">
    <location>
        <begin position="30"/>
        <end position="440"/>
    </location>
</feature>
<feature type="transmembrane region" description="Helical" evidence="7">
    <location>
        <begin position="291"/>
        <end position="310"/>
    </location>
</feature>
<keyword evidence="3" id="KW-1003">Cell membrane</keyword>
<keyword evidence="2" id="KW-0813">Transport</keyword>
<comment type="subcellular location">
    <subcellularLocation>
        <location evidence="1">Cell membrane</location>
        <topology evidence="1">Multi-pass membrane protein</topology>
    </subcellularLocation>
</comment>
<dbReference type="RefSeq" id="WP_119035402.1">
    <property type="nucleotide sequence ID" value="NZ_QXDC01000003.1"/>
</dbReference>
<evidence type="ECO:0000256" key="1">
    <source>
        <dbReference type="ARBA" id="ARBA00004651"/>
    </source>
</evidence>
<dbReference type="InterPro" id="IPR011701">
    <property type="entry name" value="MFS"/>
</dbReference>
<evidence type="ECO:0000256" key="4">
    <source>
        <dbReference type="ARBA" id="ARBA00022692"/>
    </source>
</evidence>